<dbReference type="Pfam" id="PF00226">
    <property type="entry name" value="DnaJ"/>
    <property type="match status" value="1"/>
</dbReference>
<evidence type="ECO:0000313" key="4">
    <source>
        <dbReference type="Proteomes" id="UP001373714"/>
    </source>
</evidence>
<gene>
    <name evidence="3" type="ORF">TWF730_008961</name>
</gene>
<dbReference type="PANTHER" id="PTHR24074">
    <property type="entry name" value="CO-CHAPERONE PROTEIN DJLA"/>
    <property type="match status" value="1"/>
</dbReference>
<dbReference type="InterPro" id="IPR036869">
    <property type="entry name" value="J_dom_sf"/>
</dbReference>
<name>A0AAV9V030_9PEZI</name>
<keyword evidence="4" id="KW-1185">Reference proteome</keyword>
<dbReference type="Gene3D" id="1.10.287.110">
    <property type="entry name" value="DnaJ domain"/>
    <property type="match status" value="1"/>
</dbReference>
<feature type="compositionally biased region" description="Polar residues" evidence="1">
    <location>
        <begin position="80"/>
        <end position="92"/>
    </location>
</feature>
<accession>A0AAV9V030</accession>
<feature type="region of interest" description="Disordered" evidence="1">
    <location>
        <begin position="75"/>
        <end position="94"/>
    </location>
</feature>
<evidence type="ECO:0000313" key="3">
    <source>
        <dbReference type="EMBL" id="KAK6352130.1"/>
    </source>
</evidence>
<dbReference type="SUPFAM" id="SSF46565">
    <property type="entry name" value="Chaperone J-domain"/>
    <property type="match status" value="1"/>
</dbReference>
<sequence length="343" mass="40427">MDFYRILKITSSASADEIRKAYKARAIETHPDKNGGTEDATEKFKQVLTAYECLMHPETRAAYDDAFAGSDAWASETHYQEPQSPQPTTSAEGNAHVDIEAEERKFRQKWCQHMMQAPVIEGKRHTLAALEGAIWELDEDLRDIAEDIMGQKEDWDARVPKFRLAKRCGNTLWFEEERYSCPVEYFGDILRKLHEARVARSKLWAEMQAMGEEVDSWTKKELQRLSELGQLEEKKRAFRAEELKKREEEEKRREAAARWQRCQEEAEHERKRREAELEKLQRKRAEEQECRARTYHRGHGQTKYAYQPGPPYQQANSCAHNNFWDKRTAPSQRCEKCYRMFGR</sequence>
<dbReference type="EMBL" id="JAVHNS010000006">
    <property type="protein sequence ID" value="KAK6352130.1"/>
    <property type="molecule type" value="Genomic_DNA"/>
</dbReference>
<evidence type="ECO:0000259" key="2">
    <source>
        <dbReference type="PROSITE" id="PS50076"/>
    </source>
</evidence>
<reference evidence="3 4" key="1">
    <citation type="submission" date="2019-10" db="EMBL/GenBank/DDBJ databases">
        <authorList>
            <person name="Palmer J.M."/>
        </authorList>
    </citation>
    <scope>NUCLEOTIDE SEQUENCE [LARGE SCALE GENOMIC DNA]</scope>
    <source>
        <strain evidence="3 4">TWF730</strain>
    </source>
</reference>
<dbReference type="CDD" id="cd06257">
    <property type="entry name" value="DnaJ"/>
    <property type="match status" value="1"/>
</dbReference>
<protein>
    <recommendedName>
        <fullName evidence="2">J domain-containing protein</fullName>
    </recommendedName>
</protein>
<feature type="domain" description="J" evidence="2">
    <location>
        <begin position="2"/>
        <end position="67"/>
    </location>
</feature>
<evidence type="ECO:0000256" key="1">
    <source>
        <dbReference type="SAM" id="MobiDB-lite"/>
    </source>
</evidence>
<dbReference type="Proteomes" id="UP001373714">
    <property type="component" value="Unassembled WGS sequence"/>
</dbReference>
<dbReference type="InterPro" id="IPR050817">
    <property type="entry name" value="DjlA_DnaK_co-chaperone"/>
</dbReference>
<proteinExistence type="predicted"/>
<dbReference type="AlphaFoldDB" id="A0AAV9V030"/>
<dbReference type="SMART" id="SM00271">
    <property type="entry name" value="DnaJ"/>
    <property type="match status" value="1"/>
</dbReference>
<dbReference type="PROSITE" id="PS50076">
    <property type="entry name" value="DNAJ_2"/>
    <property type="match status" value="1"/>
</dbReference>
<dbReference type="PRINTS" id="PR00625">
    <property type="entry name" value="JDOMAIN"/>
</dbReference>
<feature type="region of interest" description="Disordered" evidence="1">
    <location>
        <begin position="288"/>
        <end position="309"/>
    </location>
</feature>
<dbReference type="InterPro" id="IPR001623">
    <property type="entry name" value="DnaJ_domain"/>
</dbReference>
<organism evidence="3 4">
    <name type="scientific">Orbilia blumenaviensis</name>
    <dbReference type="NCBI Taxonomy" id="1796055"/>
    <lineage>
        <taxon>Eukaryota</taxon>
        <taxon>Fungi</taxon>
        <taxon>Dikarya</taxon>
        <taxon>Ascomycota</taxon>
        <taxon>Pezizomycotina</taxon>
        <taxon>Orbiliomycetes</taxon>
        <taxon>Orbiliales</taxon>
        <taxon>Orbiliaceae</taxon>
        <taxon>Orbilia</taxon>
    </lineage>
</organism>
<comment type="caution">
    <text evidence="3">The sequence shown here is derived from an EMBL/GenBank/DDBJ whole genome shotgun (WGS) entry which is preliminary data.</text>
</comment>